<sequence length="339" mass="37521">MTARHAEIDWLRAVGLFMVVLAHVGPPAWLFQLRNFDVPLMVIVSGLAFQASRSGVGFAAYAWARFQRLVLPAWLFLLGYYALAALWRWPAGPAPAAEMLESFLFIGGIGYLWILRVFLCVALLAPWLQRWSQATASDAQFLGQLAVAAAVTQAVWLLAQPELQGLALAALREGVQVLSYAALFAVGLRLPRLQALGRRLLLGFAGALAVAVFTYQLATLGSLQPTQLHKYPPQLPYLAYALLVSLALYFSAPRVVACLPEGTRRRALLDFCAQNSIWIYLWHIALLQLARGPWPLRYLLVLGLSVGLCALQQRLLTQWLVPRLTAPGRQRWARVLLSG</sequence>
<dbReference type="EMBL" id="JAEDAK010000019">
    <property type="protein sequence ID" value="MBH9579207.1"/>
    <property type="molecule type" value="Genomic_DNA"/>
</dbReference>
<organism evidence="3 4">
    <name type="scientific">Inhella proteolytica</name>
    <dbReference type="NCBI Taxonomy" id="2795029"/>
    <lineage>
        <taxon>Bacteria</taxon>
        <taxon>Pseudomonadati</taxon>
        <taxon>Pseudomonadota</taxon>
        <taxon>Betaproteobacteria</taxon>
        <taxon>Burkholderiales</taxon>
        <taxon>Sphaerotilaceae</taxon>
        <taxon>Inhella</taxon>
    </lineage>
</organism>
<dbReference type="Proteomes" id="UP000613266">
    <property type="component" value="Unassembled WGS sequence"/>
</dbReference>
<dbReference type="Pfam" id="PF01757">
    <property type="entry name" value="Acyl_transf_3"/>
    <property type="match status" value="1"/>
</dbReference>
<proteinExistence type="predicted"/>
<feature type="domain" description="Acyltransferase 3" evidence="2">
    <location>
        <begin position="6"/>
        <end position="310"/>
    </location>
</feature>
<keyword evidence="4" id="KW-1185">Reference proteome</keyword>
<keyword evidence="1" id="KW-0472">Membrane</keyword>
<evidence type="ECO:0000256" key="1">
    <source>
        <dbReference type="SAM" id="Phobius"/>
    </source>
</evidence>
<evidence type="ECO:0000313" key="3">
    <source>
        <dbReference type="EMBL" id="MBH9579207.1"/>
    </source>
</evidence>
<keyword evidence="1" id="KW-0812">Transmembrane</keyword>
<evidence type="ECO:0000313" key="4">
    <source>
        <dbReference type="Proteomes" id="UP000613266"/>
    </source>
</evidence>
<keyword evidence="3" id="KW-0808">Transferase</keyword>
<feature type="transmembrane region" description="Helical" evidence="1">
    <location>
        <begin position="69"/>
        <end position="90"/>
    </location>
</feature>
<dbReference type="RefSeq" id="WP_198112973.1">
    <property type="nucleotide sequence ID" value="NZ_JAEDAK010000019.1"/>
</dbReference>
<keyword evidence="1" id="KW-1133">Transmembrane helix</keyword>
<feature type="transmembrane region" description="Helical" evidence="1">
    <location>
        <begin position="200"/>
        <end position="217"/>
    </location>
</feature>
<feature type="transmembrane region" description="Helical" evidence="1">
    <location>
        <begin position="165"/>
        <end position="188"/>
    </location>
</feature>
<protein>
    <submittedName>
        <fullName evidence="3">Acyltransferase</fullName>
    </submittedName>
</protein>
<dbReference type="GO" id="GO:0016747">
    <property type="term" value="F:acyltransferase activity, transferring groups other than amino-acyl groups"/>
    <property type="evidence" value="ECO:0007669"/>
    <property type="project" value="InterPro"/>
</dbReference>
<feature type="transmembrane region" description="Helical" evidence="1">
    <location>
        <begin position="12"/>
        <end position="32"/>
    </location>
</feature>
<reference evidence="3" key="1">
    <citation type="submission" date="2020-12" db="EMBL/GenBank/DDBJ databases">
        <title>The genome sequence of Inhella sp. 1Y17.</title>
        <authorList>
            <person name="Liu Y."/>
        </authorList>
    </citation>
    <scope>NUCLEOTIDE SEQUENCE</scope>
    <source>
        <strain evidence="3">1Y17</strain>
    </source>
</reference>
<feature type="transmembrane region" description="Helical" evidence="1">
    <location>
        <begin position="139"/>
        <end position="159"/>
    </location>
</feature>
<feature type="transmembrane region" description="Helical" evidence="1">
    <location>
        <begin position="38"/>
        <end position="62"/>
    </location>
</feature>
<comment type="caution">
    <text evidence="3">The sequence shown here is derived from an EMBL/GenBank/DDBJ whole genome shotgun (WGS) entry which is preliminary data.</text>
</comment>
<dbReference type="AlphaFoldDB" id="A0A931J9E3"/>
<evidence type="ECO:0000259" key="2">
    <source>
        <dbReference type="Pfam" id="PF01757"/>
    </source>
</evidence>
<feature type="transmembrane region" description="Helical" evidence="1">
    <location>
        <begin position="237"/>
        <end position="256"/>
    </location>
</feature>
<name>A0A931J9E3_9BURK</name>
<gene>
    <name evidence="3" type="ORF">I7X39_20120</name>
</gene>
<accession>A0A931J9E3</accession>
<keyword evidence="3" id="KW-0012">Acyltransferase</keyword>
<dbReference type="InterPro" id="IPR002656">
    <property type="entry name" value="Acyl_transf_3_dom"/>
</dbReference>
<feature type="transmembrane region" description="Helical" evidence="1">
    <location>
        <begin position="102"/>
        <end position="127"/>
    </location>
</feature>